<name>E2AYY4_CAMFO</name>
<dbReference type="SUPFAM" id="SSF55486">
    <property type="entry name" value="Metalloproteases ('zincins'), catalytic domain"/>
    <property type="match status" value="1"/>
</dbReference>
<comment type="similarity">
    <text evidence="1">Belongs to the peptidase M1 family.</text>
</comment>
<dbReference type="EMBL" id="GL444028">
    <property type="protein sequence ID" value="EFN61354.1"/>
    <property type="molecule type" value="Genomic_DNA"/>
</dbReference>
<feature type="domain" description="ERAP1-like C-terminal" evidence="3">
    <location>
        <begin position="311"/>
        <end position="466"/>
    </location>
</feature>
<evidence type="ECO:0000256" key="1">
    <source>
        <dbReference type="ARBA" id="ARBA00010136"/>
    </source>
</evidence>
<dbReference type="Proteomes" id="UP000000311">
    <property type="component" value="Unassembled WGS sequence"/>
</dbReference>
<evidence type="ECO:0000313" key="4">
    <source>
        <dbReference type="EMBL" id="EFN61354.1"/>
    </source>
</evidence>
<dbReference type="GO" id="GO:0006508">
    <property type="term" value="P:proteolysis"/>
    <property type="evidence" value="ECO:0007669"/>
    <property type="project" value="TreeGrafter"/>
</dbReference>
<evidence type="ECO:0000259" key="3">
    <source>
        <dbReference type="Pfam" id="PF11838"/>
    </source>
</evidence>
<keyword evidence="4" id="KW-0645">Protease</keyword>
<dbReference type="InParanoid" id="E2AYY4"/>
<evidence type="ECO:0000313" key="5">
    <source>
        <dbReference type="Proteomes" id="UP000000311"/>
    </source>
</evidence>
<sequence length="471" mass="56394">MIPHVNFALRVIKNVTMYLENYWQNSEGFFKWILVSSEKKVDHVIIPNLQDEDKQILGFVFHREADIMYNEEIDSSERKMIIAPLIARKIIQKYIGNLLDPYRFQWLNEGFIIFQQVYIIDEIVSDFRMMDLFIVQFQHELLDLNTYIDINPVIKCDNYPENYIYSFLSHIKSSIIWRMLERILSPNIFSKGINIYLNIQYTEMGRTSDSLWISIQNVIDELDAEYQFNVRSAVDSWSMQSFSVLKVMRNYLSNVTTISIQFRNKLDEKQYYIPVTYTTESKPNFTITWSNIQWLTSSNPKIEIPLREDQWIILNLQQAGYYRVNYDNENWLKIARYLNSEEYSNIHVLNRAQIIDDAFYFAIKKSIKFSLFWELAIYLQKEKDYIAWYPMIKALEFMSNAFAFSKFYSQFQKIKEPLNAINLFDEDTNDDHVNCLKLELAKWKCIINDTSCTTWANHQLQWHLKNPEENK</sequence>
<keyword evidence="4" id="KW-0031">Aminopeptidase</keyword>
<dbReference type="GO" id="GO:0008270">
    <property type="term" value="F:zinc ion binding"/>
    <property type="evidence" value="ECO:0007669"/>
    <property type="project" value="InterPro"/>
</dbReference>
<dbReference type="Pfam" id="PF01433">
    <property type="entry name" value="Peptidase_M1"/>
    <property type="match status" value="1"/>
</dbReference>
<dbReference type="Gene3D" id="1.25.50.20">
    <property type="match status" value="1"/>
</dbReference>
<dbReference type="GO" id="GO:0042277">
    <property type="term" value="F:peptide binding"/>
    <property type="evidence" value="ECO:0007669"/>
    <property type="project" value="TreeGrafter"/>
</dbReference>
<dbReference type="InterPro" id="IPR024571">
    <property type="entry name" value="ERAP1-like_C_dom"/>
</dbReference>
<dbReference type="Gene3D" id="2.60.40.1910">
    <property type="match status" value="1"/>
</dbReference>
<dbReference type="GO" id="GO:0016020">
    <property type="term" value="C:membrane"/>
    <property type="evidence" value="ECO:0007669"/>
    <property type="project" value="TreeGrafter"/>
</dbReference>
<dbReference type="PANTHER" id="PTHR11533:SF294">
    <property type="entry name" value="THYROTROPIN-RELEASING HORMONE-DEGRADING ECTOENZYME"/>
    <property type="match status" value="1"/>
</dbReference>
<dbReference type="GO" id="GO:0043171">
    <property type="term" value="P:peptide catabolic process"/>
    <property type="evidence" value="ECO:0007669"/>
    <property type="project" value="TreeGrafter"/>
</dbReference>
<dbReference type="OrthoDB" id="10031169at2759"/>
<dbReference type="InterPro" id="IPR027268">
    <property type="entry name" value="Peptidase_M4/M1_CTD_sf"/>
</dbReference>
<dbReference type="GO" id="GO:0005737">
    <property type="term" value="C:cytoplasm"/>
    <property type="evidence" value="ECO:0007669"/>
    <property type="project" value="TreeGrafter"/>
</dbReference>
<organism evidence="5">
    <name type="scientific">Camponotus floridanus</name>
    <name type="common">Florida carpenter ant</name>
    <dbReference type="NCBI Taxonomy" id="104421"/>
    <lineage>
        <taxon>Eukaryota</taxon>
        <taxon>Metazoa</taxon>
        <taxon>Ecdysozoa</taxon>
        <taxon>Arthropoda</taxon>
        <taxon>Hexapoda</taxon>
        <taxon>Insecta</taxon>
        <taxon>Pterygota</taxon>
        <taxon>Neoptera</taxon>
        <taxon>Endopterygota</taxon>
        <taxon>Hymenoptera</taxon>
        <taxon>Apocrita</taxon>
        <taxon>Aculeata</taxon>
        <taxon>Formicoidea</taxon>
        <taxon>Formicidae</taxon>
        <taxon>Formicinae</taxon>
        <taxon>Camponotus</taxon>
    </lineage>
</organism>
<dbReference type="Gene3D" id="1.10.390.10">
    <property type="entry name" value="Neutral Protease Domain 2"/>
    <property type="match status" value="1"/>
</dbReference>
<dbReference type="InterPro" id="IPR014782">
    <property type="entry name" value="Peptidase_M1_dom"/>
</dbReference>
<accession>E2AYY4</accession>
<dbReference type="GO" id="GO:0070006">
    <property type="term" value="F:metalloaminopeptidase activity"/>
    <property type="evidence" value="ECO:0007669"/>
    <property type="project" value="TreeGrafter"/>
</dbReference>
<dbReference type="PANTHER" id="PTHR11533">
    <property type="entry name" value="PROTEASE M1 ZINC METALLOPROTEASE"/>
    <property type="match status" value="1"/>
</dbReference>
<feature type="domain" description="Peptidase M1 membrane alanine aminopeptidase" evidence="2">
    <location>
        <begin position="39"/>
        <end position="237"/>
    </location>
</feature>
<keyword evidence="5" id="KW-1185">Reference proteome</keyword>
<dbReference type="AlphaFoldDB" id="E2AYY4"/>
<protein>
    <submittedName>
        <fullName evidence="4">Aminopeptidase N</fullName>
    </submittedName>
</protein>
<dbReference type="InterPro" id="IPR050344">
    <property type="entry name" value="Peptidase_M1_aminopeptidases"/>
</dbReference>
<keyword evidence="4" id="KW-0378">Hydrolase</keyword>
<proteinExistence type="inferred from homology"/>
<dbReference type="GO" id="GO:0005615">
    <property type="term" value="C:extracellular space"/>
    <property type="evidence" value="ECO:0007669"/>
    <property type="project" value="TreeGrafter"/>
</dbReference>
<dbReference type="STRING" id="104421.E2AYY4"/>
<evidence type="ECO:0000259" key="2">
    <source>
        <dbReference type="Pfam" id="PF01433"/>
    </source>
</evidence>
<gene>
    <name evidence="4" type="ORF">EAG_02009</name>
</gene>
<dbReference type="OMA" id="CEDWITP"/>
<dbReference type="Pfam" id="PF11838">
    <property type="entry name" value="ERAP1_C"/>
    <property type="match status" value="1"/>
</dbReference>
<reference evidence="4 5" key="1">
    <citation type="journal article" date="2010" name="Science">
        <title>Genomic comparison of the ants Camponotus floridanus and Harpegnathos saltator.</title>
        <authorList>
            <person name="Bonasio R."/>
            <person name="Zhang G."/>
            <person name="Ye C."/>
            <person name="Mutti N.S."/>
            <person name="Fang X."/>
            <person name="Qin N."/>
            <person name="Donahue G."/>
            <person name="Yang P."/>
            <person name="Li Q."/>
            <person name="Li C."/>
            <person name="Zhang P."/>
            <person name="Huang Z."/>
            <person name="Berger S.L."/>
            <person name="Reinberg D."/>
            <person name="Wang J."/>
            <person name="Liebig J."/>
        </authorList>
    </citation>
    <scope>NUCLEOTIDE SEQUENCE [LARGE SCALE GENOMIC DNA]</scope>
    <source>
        <strain evidence="5">C129</strain>
    </source>
</reference>